<evidence type="ECO:0000313" key="3">
    <source>
        <dbReference type="Proteomes" id="UP000019376"/>
    </source>
</evidence>
<accession>S7ZQ88</accession>
<dbReference type="EMBL" id="KB644414">
    <property type="protein sequence ID" value="EPS32584.1"/>
    <property type="molecule type" value="Genomic_DNA"/>
</dbReference>
<dbReference type="OrthoDB" id="4369881at2759"/>
<feature type="compositionally biased region" description="Low complexity" evidence="1">
    <location>
        <begin position="71"/>
        <end position="89"/>
    </location>
</feature>
<feature type="region of interest" description="Disordered" evidence="1">
    <location>
        <begin position="523"/>
        <end position="552"/>
    </location>
</feature>
<gene>
    <name evidence="2" type="ORF">PDE_07544</name>
</gene>
<proteinExistence type="predicted"/>
<dbReference type="STRING" id="933388.S7ZQ88"/>
<dbReference type="AlphaFoldDB" id="S7ZQ88"/>
<protein>
    <submittedName>
        <fullName evidence="2">Uncharacterized protein</fullName>
    </submittedName>
</protein>
<name>S7ZQ88_PENO1</name>
<evidence type="ECO:0000256" key="1">
    <source>
        <dbReference type="SAM" id="MobiDB-lite"/>
    </source>
</evidence>
<sequence>MKYNIPTLMALSQTTGADCKWTSHAFKCNLVRAGSSERAPPLTATTSNCIGSAAARQSSIPRRTRNKVPRQSRLSSKSHSTSPSTPSQTGFAQFLQTYSTLTAHRVTAGGRIVPMDHTSGIPVTTDDGIYVSHIEYADAHGRSDSSNYSHMDAHNTSPNGIVHANAGGNIGGSVDTNMHSNLNGSMNPDVNANMPANTNGNIISRAGGIEWWVGRQNTVNRPETVGFAAVSGPAIALNPTIEPFVPMNGEIYPINNADHSRDNEFLPSVPVEFIIEGWANVWPPLFPPEIHQIWSNNDTVRLRLQLMAQQTVAPLRSLDFYPGPPMIGNPGLPHYVPCTPTPVIFEGAHLARPEIIGPRGRYWRRLVDIFWITNSNPYVDAIYSGDDTLNLGRYQSLLNSLVACVSNPVDRYDAFILLHATEWLRYHAMLLTVLCSNPHLNDVFHGLGIIPLFFSQARPLAYAAVERLETIFTHTPSGPAAADLHRHIIALTMFNRFVPFPQSDGEPAHSAADEGVVGNVPAAQLRNDPQDNHPAADDNLSPGDSEDHPDGQLASMLVDAEGGEAASPTAVAGEDVDVASTPQSAGINVSPSQDAQVACDPERSELGASGMALISWTVPKISSAIPSFLRTFMVTAGGPTAEVTRRITYRTKAGQSPAEKRLAHSLV</sequence>
<reference evidence="2 3" key="1">
    <citation type="journal article" date="2013" name="PLoS ONE">
        <title>Genomic and secretomic analyses reveal unique features of the lignocellulolytic enzyme system of Penicillium decumbens.</title>
        <authorList>
            <person name="Liu G."/>
            <person name="Zhang L."/>
            <person name="Wei X."/>
            <person name="Zou G."/>
            <person name="Qin Y."/>
            <person name="Ma L."/>
            <person name="Li J."/>
            <person name="Zheng H."/>
            <person name="Wang S."/>
            <person name="Wang C."/>
            <person name="Xun L."/>
            <person name="Zhao G.-P."/>
            <person name="Zhou Z."/>
            <person name="Qu Y."/>
        </authorList>
    </citation>
    <scope>NUCLEOTIDE SEQUENCE [LARGE SCALE GENOMIC DNA]</scope>
    <source>
        <strain evidence="3">114-2 / CGMCC 5302</strain>
    </source>
</reference>
<evidence type="ECO:0000313" key="2">
    <source>
        <dbReference type="EMBL" id="EPS32584.1"/>
    </source>
</evidence>
<feature type="region of interest" description="Disordered" evidence="1">
    <location>
        <begin position="53"/>
        <end position="89"/>
    </location>
</feature>
<dbReference type="Proteomes" id="UP000019376">
    <property type="component" value="Unassembled WGS sequence"/>
</dbReference>
<keyword evidence="3" id="KW-1185">Reference proteome</keyword>
<organism evidence="2 3">
    <name type="scientific">Penicillium oxalicum (strain 114-2 / CGMCC 5302)</name>
    <name type="common">Penicillium decumbens</name>
    <dbReference type="NCBI Taxonomy" id="933388"/>
    <lineage>
        <taxon>Eukaryota</taxon>
        <taxon>Fungi</taxon>
        <taxon>Dikarya</taxon>
        <taxon>Ascomycota</taxon>
        <taxon>Pezizomycotina</taxon>
        <taxon>Eurotiomycetes</taxon>
        <taxon>Eurotiomycetidae</taxon>
        <taxon>Eurotiales</taxon>
        <taxon>Aspergillaceae</taxon>
        <taxon>Penicillium</taxon>
    </lineage>
</organism>
<dbReference type="HOGENOM" id="CLU_411664_0_0_1"/>